<protein>
    <submittedName>
        <fullName evidence="7">8-oxo-dGTP diphosphatase</fullName>
    </submittedName>
</protein>
<keyword evidence="3" id="KW-0479">Metal-binding</keyword>
<accession>A0ABN1B213</accession>
<sequence length="152" mass="17801">MSEQVILTNMCLIRNSENQVLVRDRRDKNWPGITFPGGKIEHAESFQKAVIREVFEESGLVISDPDLVGTKQFQTDKDERYIVLLYIATQFTGTLRSSEEGEVFWIDESELSNYNLVPDLMDMYKVMISEELNEFYYARTQNEESDWELQLL</sequence>
<evidence type="ECO:0000256" key="2">
    <source>
        <dbReference type="ARBA" id="ARBA00005582"/>
    </source>
</evidence>
<dbReference type="PANTHER" id="PTHR43758">
    <property type="entry name" value="7,8-DIHYDRO-8-OXOGUANINE TRIPHOSPHATASE"/>
    <property type="match status" value="1"/>
</dbReference>
<keyword evidence="8" id="KW-1185">Reference proteome</keyword>
<dbReference type="InterPro" id="IPR020084">
    <property type="entry name" value="NUDIX_hydrolase_CS"/>
</dbReference>
<evidence type="ECO:0000313" key="8">
    <source>
        <dbReference type="Proteomes" id="UP001410648"/>
    </source>
</evidence>
<dbReference type="Proteomes" id="UP001410648">
    <property type="component" value="Unassembled WGS sequence"/>
</dbReference>
<gene>
    <name evidence="7" type="ORF">GCM10008936_15690</name>
</gene>
<evidence type="ECO:0000313" key="7">
    <source>
        <dbReference type="EMBL" id="GAA0488314.1"/>
    </source>
</evidence>
<evidence type="ECO:0000256" key="3">
    <source>
        <dbReference type="ARBA" id="ARBA00022723"/>
    </source>
</evidence>
<dbReference type="RefSeq" id="WP_346024979.1">
    <property type="nucleotide sequence ID" value="NZ_BAAADA010000138.1"/>
</dbReference>
<dbReference type="PANTHER" id="PTHR43758:SF2">
    <property type="entry name" value="OXIDIZED PURINE NUCLEOSIDE TRIPHOSPHATE HYDROLASE"/>
    <property type="match status" value="1"/>
</dbReference>
<organism evidence="7 8">
    <name type="scientific">Alkalibacterium indicireducens</name>
    <dbReference type="NCBI Taxonomy" id="398758"/>
    <lineage>
        <taxon>Bacteria</taxon>
        <taxon>Bacillati</taxon>
        <taxon>Bacillota</taxon>
        <taxon>Bacilli</taxon>
        <taxon>Lactobacillales</taxon>
        <taxon>Carnobacteriaceae</taxon>
        <taxon>Alkalibacterium</taxon>
    </lineage>
</organism>
<dbReference type="EMBL" id="BAAADA010000138">
    <property type="protein sequence ID" value="GAA0488314.1"/>
    <property type="molecule type" value="Genomic_DNA"/>
</dbReference>
<dbReference type="Gene3D" id="3.90.79.10">
    <property type="entry name" value="Nucleoside Triphosphate Pyrophosphohydrolase"/>
    <property type="match status" value="1"/>
</dbReference>
<keyword evidence="4" id="KW-0378">Hydrolase</keyword>
<feature type="domain" description="Nudix hydrolase" evidence="6">
    <location>
        <begin position="4"/>
        <end position="129"/>
    </location>
</feature>
<evidence type="ECO:0000256" key="4">
    <source>
        <dbReference type="ARBA" id="ARBA00022801"/>
    </source>
</evidence>
<evidence type="ECO:0000256" key="5">
    <source>
        <dbReference type="ARBA" id="ARBA00022842"/>
    </source>
</evidence>
<dbReference type="CDD" id="cd18875">
    <property type="entry name" value="NUDIX_Hydrolase"/>
    <property type="match status" value="1"/>
</dbReference>
<keyword evidence="5" id="KW-0460">Magnesium</keyword>
<name>A0ABN1B213_9LACT</name>
<reference evidence="7 8" key="1">
    <citation type="journal article" date="2019" name="Int. J. Syst. Evol. Microbiol.">
        <title>The Global Catalogue of Microorganisms (GCM) 10K type strain sequencing project: providing services to taxonomists for standard genome sequencing and annotation.</title>
        <authorList>
            <consortium name="The Broad Institute Genomics Platform"/>
            <consortium name="The Broad Institute Genome Sequencing Center for Infectious Disease"/>
            <person name="Wu L."/>
            <person name="Ma J."/>
        </authorList>
    </citation>
    <scope>NUCLEOTIDE SEQUENCE [LARGE SCALE GENOMIC DNA]</scope>
    <source>
        <strain evidence="7 8">JCM 14232</strain>
    </source>
</reference>
<comment type="similarity">
    <text evidence="2">Belongs to the Nudix hydrolase family.</text>
</comment>
<proteinExistence type="inferred from homology"/>
<comment type="cofactor">
    <cofactor evidence="1">
        <name>Mg(2+)</name>
        <dbReference type="ChEBI" id="CHEBI:18420"/>
    </cofactor>
</comment>
<dbReference type="PROSITE" id="PS51462">
    <property type="entry name" value="NUDIX"/>
    <property type="match status" value="1"/>
</dbReference>
<dbReference type="Pfam" id="PF00293">
    <property type="entry name" value="NUDIX"/>
    <property type="match status" value="1"/>
</dbReference>
<dbReference type="InterPro" id="IPR015797">
    <property type="entry name" value="NUDIX_hydrolase-like_dom_sf"/>
</dbReference>
<dbReference type="InterPro" id="IPR000086">
    <property type="entry name" value="NUDIX_hydrolase_dom"/>
</dbReference>
<comment type="caution">
    <text evidence="7">The sequence shown here is derived from an EMBL/GenBank/DDBJ whole genome shotgun (WGS) entry which is preliminary data.</text>
</comment>
<evidence type="ECO:0000259" key="6">
    <source>
        <dbReference type="PROSITE" id="PS51462"/>
    </source>
</evidence>
<dbReference type="PROSITE" id="PS00893">
    <property type="entry name" value="NUDIX_BOX"/>
    <property type="match status" value="1"/>
</dbReference>
<dbReference type="SUPFAM" id="SSF55811">
    <property type="entry name" value="Nudix"/>
    <property type="match status" value="1"/>
</dbReference>
<evidence type="ECO:0000256" key="1">
    <source>
        <dbReference type="ARBA" id="ARBA00001946"/>
    </source>
</evidence>